<name>A0AAN9IJU2_CROPI</name>
<dbReference type="GO" id="GO:0005634">
    <property type="term" value="C:nucleus"/>
    <property type="evidence" value="ECO:0007669"/>
    <property type="project" value="TreeGrafter"/>
</dbReference>
<feature type="compositionally biased region" description="Polar residues" evidence="1">
    <location>
        <begin position="39"/>
        <end position="52"/>
    </location>
</feature>
<evidence type="ECO:0000313" key="3">
    <source>
        <dbReference type="Proteomes" id="UP001372338"/>
    </source>
</evidence>
<feature type="compositionally biased region" description="Polar residues" evidence="1">
    <location>
        <begin position="71"/>
        <end position="87"/>
    </location>
</feature>
<dbReference type="EMBL" id="JAYWIO010000002">
    <property type="protein sequence ID" value="KAK7281932.1"/>
    <property type="molecule type" value="Genomic_DNA"/>
</dbReference>
<evidence type="ECO:0000256" key="1">
    <source>
        <dbReference type="SAM" id="MobiDB-lite"/>
    </source>
</evidence>
<dbReference type="InterPro" id="IPR045261">
    <property type="entry name" value="MORC_ATPase"/>
</dbReference>
<organism evidence="2 3">
    <name type="scientific">Crotalaria pallida</name>
    <name type="common">Smooth rattlebox</name>
    <name type="synonym">Crotalaria striata</name>
    <dbReference type="NCBI Taxonomy" id="3830"/>
    <lineage>
        <taxon>Eukaryota</taxon>
        <taxon>Viridiplantae</taxon>
        <taxon>Streptophyta</taxon>
        <taxon>Embryophyta</taxon>
        <taxon>Tracheophyta</taxon>
        <taxon>Spermatophyta</taxon>
        <taxon>Magnoliopsida</taxon>
        <taxon>eudicotyledons</taxon>
        <taxon>Gunneridae</taxon>
        <taxon>Pentapetalae</taxon>
        <taxon>rosids</taxon>
        <taxon>fabids</taxon>
        <taxon>Fabales</taxon>
        <taxon>Fabaceae</taxon>
        <taxon>Papilionoideae</taxon>
        <taxon>50 kb inversion clade</taxon>
        <taxon>genistoids sensu lato</taxon>
        <taxon>core genistoids</taxon>
        <taxon>Crotalarieae</taxon>
        <taxon>Crotalaria</taxon>
    </lineage>
</organism>
<sequence length="171" mass="18766">MGTVDSVKEKMGTAEIMCLSSDDECEVVLKPVKLESDSITGAKQQYKSNKSSLAKHKRSRCHPLRQDSEENISSNAPSTGHSNSSVLEQGLSPVDDTEISYVSPISAAPVYTKNYLHVHPMFLHSNATSHKWAFGAIAELLDNAIDEVYVFTDKKKLFPLGESGYMDKLAS</sequence>
<dbReference type="PANTHER" id="PTHR23336:SF44">
    <property type="entry name" value="PROTEIN MICRORCHIDIA 6"/>
    <property type="match status" value="1"/>
</dbReference>
<gene>
    <name evidence="2" type="ORF">RIF29_10323</name>
</gene>
<dbReference type="GO" id="GO:0016887">
    <property type="term" value="F:ATP hydrolysis activity"/>
    <property type="evidence" value="ECO:0007669"/>
    <property type="project" value="InterPro"/>
</dbReference>
<proteinExistence type="predicted"/>
<comment type="caution">
    <text evidence="2">The sequence shown here is derived from an EMBL/GenBank/DDBJ whole genome shotgun (WGS) entry which is preliminary data.</text>
</comment>
<evidence type="ECO:0000313" key="2">
    <source>
        <dbReference type="EMBL" id="KAK7281932.1"/>
    </source>
</evidence>
<accession>A0AAN9IJU2</accession>
<feature type="region of interest" description="Disordered" evidence="1">
    <location>
        <begin position="39"/>
        <end position="89"/>
    </location>
</feature>
<feature type="compositionally biased region" description="Basic residues" evidence="1">
    <location>
        <begin position="53"/>
        <end position="63"/>
    </location>
</feature>
<reference evidence="2 3" key="1">
    <citation type="submission" date="2024-01" db="EMBL/GenBank/DDBJ databases">
        <title>The genomes of 5 underutilized Papilionoideae crops provide insights into root nodulation and disease resistanc.</title>
        <authorList>
            <person name="Yuan L."/>
        </authorList>
    </citation>
    <scope>NUCLEOTIDE SEQUENCE [LARGE SCALE GENOMIC DNA]</scope>
    <source>
        <strain evidence="2">ZHUSHIDOU_FW_LH</strain>
        <tissue evidence="2">Leaf</tissue>
    </source>
</reference>
<dbReference type="AlphaFoldDB" id="A0AAN9IJU2"/>
<dbReference type="PANTHER" id="PTHR23336">
    <property type="entry name" value="ZINC FINGER CW-TYPE COILED-COIL DOMAIN PROTEIN 3"/>
    <property type="match status" value="1"/>
</dbReference>
<dbReference type="Proteomes" id="UP001372338">
    <property type="component" value="Unassembled WGS sequence"/>
</dbReference>
<protein>
    <submittedName>
        <fullName evidence="2">Uncharacterized protein</fullName>
    </submittedName>
</protein>
<keyword evidence="3" id="KW-1185">Reference proteome</keyword>